<proteinExistence type="predicted"/>
<comment type="caution">
    <text evidence="2">The sequence shown here is derived from an EMBL/GenBank/DDBJ whole genome shotgun (WGS) entry which is preliminary data.</text>
</comment>
<dbReference type="EMBL" id="JAOVQN010000005">
    <property type="protein sequence ID" value="MCU9837491.1"/>
    <property type="molecule type" value="Genomic_DNA"/>
</dbReference>
<evidence type="ECO:0000313" key="3">
    <source>
        <dbReference type="Proteomes" id="UP001321014"/>
    </source>
</evidence>
<keyword evidence="3" id="KW-1185">Reference proteome</keyword>
<feature type="signal peptide" evidence="1">
    <location>
        <begin position="1"/>
        <end position="19"/>
    </location>
</feature>
<dbReference type="Pfam" id="PF10670">
    <property type="entry name" value="DUF4198"/>
    <property type="match status" value="1"/>
</dbReference>
<name>A0ABT2WNM1_9RHOB</name>
<dbReference type="PROSITE" id="PS51257">
    <property type="entry name" value="PROKAR_LIPOPROTEIN"/>
    <property type="match status" value="1"/>
</dbReference>
<evidence type="ECO:0000256" key="1">
    <source>
        <dbReference type="SAM" id="SignalP"/>
    </source>
</evidence>
<dbReference type="InterPro" id="IPR019613">
    <property type="entry name" value="DUF4198"/>
</dbReference>
<keyword evidence="1" id="KW-0732">Signal</keyword>
<gene>
    <name evidence="2" type="ORF">OEZ49_06910</name>
</gene>
<sequence>MFRALALIFGMFVTACPGAAHEFWIEPHEYQVESGNDLVADLLVGQTFEGAPQVFFPDRATRSELMLNGQIIPYDGRMGDVPAIQVAEPGDGLLVLLHETRATTLKYKAWEDFAAFAAHKDFPDIEARHAERGLPPKDFFESYTRHAKALVGVGDAEGADQETGMETEFVALANPYSDDLSQGMRVRLLYQGNVRADAQVEVFDRAPDKTVTVSLYRTDAFGEALIPVLPGHTYLFDAVVLRPAPEGGRPVWQSLWAALTFAVPGQ</sequence>
<protein>
    <submittedName>
        <fullName evidence="2">DUF4198 domain-containing protein</fullName>
    </submittedName>
</protein>
<organism evidence="2 3">
    <name type="scientific">Ruegeria marisflavi</name>
    <dbReference type="NCBI Taxonomy" id="2984152"/>
    <lineage>
        <taxon>Bacteria</taxon>
        <taxon>Pseudomonadati</taxon>
        <taxon>Pseudomonadota</taxon>
        <taxon>Alphaproteobacteria</taxon>
        <taxon>Rhodobacterales</taxon>
        <taxon>Roseobacteraceae</taxon>
        <taxon>Ruegeria</taxon>
    </lineage>
</organism>
<reference evidence="2 3" key="1">
    <citation type="submission" date="2022-10" db="EMBL/GenBank/DDBJ databases">
        <title>Ruegeria sp. nov., isolated from ocean surface water.</title>
        <authorList>
            <person name="He W."/>
            <person name="Wang L."/>
            <person name="Zhang D.-F."/>
        </authorList>
    </citation>
    <scope>NUCLEOTIDE SEQUENCE [LARGE SCALE GENOMIC DNA]</scope>
    <source>
        <strain evidence="2 3">WL0004</strain>
    </source>
</reference>
<feature type="chain" id="PRO_5045645769" evidence="1">
    <location>
        <begin position="20"/>
        <end position="266"/>
    </location>
</feature>
<accession>A0ABT2WNM1</accession>
<dbReference type="Proteomes" id="UP001321014">
    <property type="component" value="Unassembled WGS sequence"/>
</dbReference>
<evidence type="ECO:0000313" key="2">
    <source>
        <dbReference type="EMBL" id="MCU9837491.1"/>
    </source>
</evidence>